<dbReference type="RefSeq" id="WP_163455562.1">
    <property type="nucleotide sequence ID" value="NZ_JAAGOH010000001.1"/>
</dbReference>
<evidence type="ECO:0000313" key="2">
    <source>
        <dbReference type="Proteomes" id="UP000484255"/>
    </source>
</evidence>
<name>A0A7C9PEM1_9BURK</name>
<keyword evidence="2" id="KW-1185">Reference proteome</keyword>
<dbReference type="AlphaFoldDB" id="A0A7C9PEM1"/>
<sequence length="90" mass="10331">MTATITLIAKTHRHACLAGMTGHDARAYDDRIGEYVEYLRDELAKDGITLEVNEQDIAMVVSYRVEADDYEAEQAAHEAYQSVRGFWDWY</sequence>
<organism evidence="1 2">
    <name type="scientific">Ideonella livida</name>
    <dbReference type="NCBI Taxonomy" id="2707176"/>
    <lineage>
        <taxon>Bacteria</taxon>
        <taxon>Pseudomonadati</taxon>
        <taxon>Pseudomonadota</taxon>
        <taxon>Betaproteobacteria</taxon>
        <taxon>Burkholderiales</taxon>
        <taxon>Sphaerotilaceae</taxon>
        <taxon>Ideonella</taxon>
    </lineage>
</organism>
<evidence type="ECO:0000313" key="1">
    <source>
        <dbReference type="EMBL" id="NDY89708.1"/>
    </source>
</evidence>
<proteinExistence type="predicted"/>
<gene>
    <name evidence="1" type="ORF">G3A44_00710</name>
</gene>
<comment type="caution">
    <text evidence="1">The sequence shown here is derived from an EMBL/GenBank/DDBJ whole genome shotgun (WGS) entry which is preliminary data.</text>
</comment>
<protein>
    <submittedName>
        <fullName evidence="1">Uncharacterized protein</fullName>
    </submittedName>
</protein>
<accession>A0A7C9PEM1</accession>
<dbReference type="EMBL" id="JAAGOH010000001">
    <property type="protein sequence ID" value="NDY89708.1"/>
    <property type="molecule type" value="Genomic_DNA"/>
</dbReference>
<reference evidence="1 2" key="1">
    <citation type="submission" date="2020-02" db="EMBL/GenBank/DDBJ databases">
        <title>Ideonella bacterium strain TBM-1.</title>
        <authorList>
            <person name="Chen W.-M."/>
        </authorList>
    </citation>
    <scope>NUCLEOTIDE SEQUENCE [LARGE SCALE GENOMIC DNA]</scope>
    <source>
        <strain evidence="1 2">TBM-1</strain>
    </source>
</reference>
<dbReference type="Proteomes" id="UP000484255">
    <property type="component" value="Unassembled WGS sequence"/>
</dbReference>